<feature type="domain" description="BON" evidence="3">
    <location>
        <begin position="48"/>
        <end position="117"/>
    </location>
</feature>
<dbReference type="InterPro" id="IPR051686">
    <property type="entry name" value="Lipoprotein_DolP"/>
</dbReference>
<keyword evidence="5" id="KW-1185">Reference proteome</keyword>
<organism evidence="4 5">
    <name type="scientific">Dokdonella fugitiva</name>
    <dbReference type="NCBI Taxonomy" id="328517"/>
    <lineage>
        <taxon>Bacteria</taxon>
        <taxon>Pseudomonadati</taxon>
        <taxon>Pseudomonadota</taxon>
        <taxon>Gammaproteobacteria</taxon>
        <taxon>Lysobacterales</taxon>
        <taxon>Rhodanobacteraceae</taxon>
        <taxon>Dokdonella</taxon>
    </lineage>
</organism>
<evidence type="ECO:0000256" key="2">
    <source>
        <dbReference type="SAM" id="SignalP"/>
    </source>
</evidence>
<dbReference type="OrthoDB" id="9783990at2"/>
<dbReference type="AlphaFoldDB" id="A0A4R2IES1"/>
<dbReference type="RefSeq" id="WP_131991822.1">
    <property type="nucleotide sequence ID" value="NZ_JACGXM010000001.1"/>
</dbReference>
<reference evidence="4 5" key="1">
    <citation type="journal article" date="2015" name="Stand. Genomic Sci.">
        <title>Genomic Encyclopedia of Bacterial and Archaeal Type Strains, Phase III: the genomes of soil and plant-associated and newly described type strains.</title>
        <authorList>
            <person name="Whitman W.B."/>
            <person name="Woyke T."/>
            <person name="Klenk H.P."/>
            <person name="Zhou Y."/>
            <person name="Lilburn T.G."/>
            <person name="Beck B.J."/>
            <person name="De Vos P."/>
            <person name="Vandamme P."/>
            <person name="Eisen J.A."/>
            <person name="Garrity G."/>
            <person name="Hugenholtz P."/>
            <person name="Kyrpides N.C."/>
        </authorList>
    </citation>
    <scope>NUCLEOTIDE SEQUENCE [LARGE SCALE GENOMIC DNA]</scope>
    <source>
        <strain evidence="4 5">A3</strain>
    </source>
</reference>
<dbReference type="EMBL" id="SLWQ01000001">
    <property type="protein sequence ID" value="TCO42682.1"/>
    <property type="molecule type" value="Genomic_DNA"/>
</dbReference>
<evidence type="ECO:0000256" key="1">
    <source>
        <dbReference type="ARBA" id="ARBA00022729"/>
    </source>
</evidence>
<protein>
    <submittedName>
        <fullName evidence="4">Osmotically-inducible protein OsmY</fullName>
    </submittedName>
</protein>
<dbReference type="PROSITE" id="PS51257">
    <property type="entry name" value="PROKAR_LIPOPROTEIN"/>
    <property type="match status" value="1"/>
</dbReference>
<keyword evidence="1 2" id="KW-0732">Signal</keyword>
<comment type="caution">
    <text evidence="4">The sequence shown here is derived from an EMBL/GenBank/DDBJ whole genome shotgun (WGS) entry which is preliminary data.</text>
</comment>
<dbReference type="InterPro" id="IPR007055">
    <property type="entry name" value="BON_dom"/>
</dbReference>
<evidence type="ECO:0000313" key="4">
    <source>
        <dbReference type="EMBL" id="TCO42682.1"/>
    </source>
</evidence>
<dbReference type="PANTHER" id="PTHR34606">
    <property type="entry name" value="BON DOMAIN-CONTAINING PROTEIN"/>
    <property type="match status" value="1"/>
</dbReference>
<dbReference type="Proteomes" id="UP000294862">
    <property type="component" value="Unassembled WGS sequence"/>
</dbReference>
<feature type="domain" description="BON" evidence="3">
    <location>
        <begin position="126"/>
        <end position="196"/>
    </location>
</feature>
<dbReference type="PANTHER" id="PTHR34606:SF4">
    <property type="entry name" value="OUTER MEMBRANE LIPOPROTEIN DOLP"/>
    <property type="match status" value="1"/>
</dbReference>
<sequence>MHRVPNRALFLLLCALPLFGGCVAAVVGGAAVGASAAHDRRDVGTYVDDKRLSLGVHDAFNKDKELALRNDVRIVVYNGVILLAGEVRTPELKARAERLVSGFEGTRRIVNELAVQEPEGFWSRRRDNTISLHVKTALLDLTSIDGFDPTRVNVTTAHRVVYLMGKVTREEDEAVTGIAREVSGVEKVVKVFEYVD</sequence>
<dbReference type="SMART" id="SM00749">
    <property type="entry name" value="BON"/>
    <property type="match status" value="2"/>
</dbReference>
<name>A0A4R2IES1_9GAMM</name>
<evidence type="ECO:0000313" key="5">
    <source>
        <dbReference type="Proteomes" id="UP000294862"/>
    </source>
</evidence>
<accession>A0A4R2IES1</accession>
<feature type="signal peptide" evidence="2">
    <location>
        <begin position="1"/>
        <end position="24"/>
    </location>
</feature>
<proteinExistence type="predicted"/>
<dbReference type="PROSITE" id="PS50914">
    <property type="entry name" value="BON"/>
    <property type="match status" value="2"/>
</dbReference>
<dbReference type="Gene3D" id="3.30.1340.30">
    <property type="match status" value="1"/>
</dbReference>
<evidence type="ECO:0000259" key="3">
    <source>
        <dbReference type="PROSITE" id="PS50914"/>
    </source>
</evidence>
<dbReference type="InterPro" id="IPR014004">
    <property type="entry name" value="Transpt-assoc_nodulatn_dom_bac"/>
</dbReference>
<gene>
    <name evidence="4" type="ORF">EV148_10188</name>
</gene>
<dbReference type="Pfam" id="PF04972">
    <property type="entry name" value="BON"/>
    <property type="match status" value="2"/>
</dbReference>
<feature type="chain" id="PRO_5020392758" evidence="2">
    <location>
        <begin position="25"/>
        <end position="196"/>
    </location>
</feature>